<proteinExistence type="predicted"/>
<dbReference type="AlphaFoldDB" id="A0A6M7X4H6"/>
<name>A0A6M7X4H6_RHILI</name>
<dbReference type="Proteomes" id="UP000503017">
    <property type="component" value="Chromosome"/>
</dbReference>
<accession>A0A6M7X4H6</accession>
<sequence>MDLATSAVMVLLSCNPGAPSVCKPIDMAPTIFASLDECQLALADRLATAPHGEMVGRCRSVDPSATASLPAGYRTVVVTRGKGADAVSSRYIVLHKD</sequence>
<organism evidence="1 2">
    <name type="scientific">Mesorhizobium loti R88b</name>
    <dbReference type="NCBI Taxonomy" id="935548"/>
    <lineage>
        <taxon>Bacteria</taxon>
        <taxon>Pseudomonadati</taxon>
        <taxon>Pseudomonadota</taxon>
        <taxon>Alphaproteobacteria</taxon>
        <taxon>Hyphomicrobiales</taxon>
        <taxon>Phyllobacteriaceae</taxon>
        <taxon>Mesorhizobium</taxon>
    </lineage>
</organism>
<protein>
    <submittedName>
        <fullName evidence="1">Uncharacterized protein</fullName>
    </submittedName>
</protein>
<evidence type="ECO:0000313" key="1">
    <source>
        <dbReference type="EMBL" id="QKD06361.1"/>
    </source>
</evidence>
<reference evidence="1 2" key="1">
    <citation type="submission" date="2018-10" db="EMBL/GenBank/DDBJ databases">
        <authorList>
            <person name="Perry B.J."/>
            <person name="Sullivan J.T."/>
            <person name="Murphy R.J.T."/>
            <person name="Ramsay J.P."/>
            <person name="Ronson C.W."/>
        </authorList>
    </citation>
    <scope>NUCLEOTIDE SEQUENCE [LARGE SCALE GENOMIC DNA]</scope>
    <source>
        <strain evidence="1 2">R88b</strain>
    </source>
</reference>
<gene>
    <name evidence="1" type="ORF">EB235_16750</name>
</gene>
<evidence type="ECO:0000313" key="2">
    <source>
        <dbReference type="Proteomes" id="UP000503017"/>
    </source>
</evidence>
<dbReference type="EMBL" id="CP033367">
    <property type="protein sequence ID" value="QKD06361.1"/>
    <property type="molecule type" value="Genomic_DNA"/>
</dbReference>